<keyword evidence="1" id="KW-0812">Transmembrane</keyword>
<keyword evidence="1" id="KW-1133">Transmembrane helix</keyword>
<keyword evidence="4" id="KW-1185">Reference proteome</keyword>
<dbReference type="Gene3D" id="3.90.1480.10">
    <property type="entry name" value="Alpha-2,3-sialyltransferase"/>
    <property type="match status" value="1"/>
</dbReference>
<keyword evidence="1" id="KW-0472">Membrane</keyword>
<proteinExistence type="predicted"/>
<name>A0AB94IKI7_9BACI</name>
<reference evidence="3 4" key="1">
    <citation type="journal article" date="2014" name="Environ. Microbiol.">
        <title>The nitrate-ammonifying and nosZ-carrying bacterium Bacillus vireti is a potent source and sink for nitric and nitrous oxide under high nitrate conditions.</title>
        <authorList>
            <person name="Mania D."/>
            <person name="Heylen K."/>
            <person name="van Spanning R.J."/>
            <person name="Frostegard A."/>
        </authorList>
    </citation>
    <scope>NUCLEOTIDE SEQUENCE [LARGE SCALE GENOMIC DNA]</scope>
    <source>
        <strain evidence="3 4">LMG 21834</strain>
    </source>
</reference>
<evidence type="ECO:0000313" key="3">
    <source>
        <dbReference type="EMBL" id="ETI67544.1"/>
    </source>
</evidence>
<evidence type="ECO:0000256" key="1">
    <source>
        <dbReference type="SAM" id="Phobius"/>
    </source>
</evidence>
<dbReference type="Pfam" id="PF01973">
    <property type="entry name" value="MptE-like"/>
    <property type="match status" value="1"/>
</dbReference>
<dbReference type="EMBL" id="ALAN01000092">
    <property type="protein sequence ID" value="ETI67544.1"/>
    <property type="molecule type" value="Genomic_DNA"/>
</dbReference>
<evidence type="ECO:0000313" key="4">
    <source>
        <dbReference type="Proteomes" id="UP000018877"/>
    </source>
</evidence>
<dbReference type="RefSeq" id="WP_024029575.1">
    <property type="nucleotide sequence ID" value="NZ_ALAN01000092.1"/>
</dbReference>
<organism evidence="3 4">
    <name type="scientific">Neobacillus vireti LMG 21834</name>
    <dbReference type="NCBI Taxonomy" id="1131730"/>
    <lineage>
        <taxon>Bacteria</taxon>
        <taxon>Bacillati</taxon>
        <taxon>Bacillota</taxon>
        <taxon>Bacilli</taxon>
        <taxon>Bacillales</taxon>
        <taxon>Bacillaceae</taxon>
        <taxon>Neobacillus</taxon>
    </lineage>
</organism>
<gene>
    <name evidence="3" type="ORF">BAVI_16982</name>
</gene>
<sequence>MILEKILKSNKLIYFLIRQLRNIQYNILPTSISIFIFNIKKFFRVMRFYRKGRYEKLRNVKNIHKGERCFIVATGPSITIEDLEKLKNEITFSMNSICLAFDETDWRPTYYGIQDIGVFNKFEQYIEKLNVECKFISDNIFTKKNVPDDHFIFPLNLLNHNSPHRKYRTKFSNNAFAVIYDGYTITYSLIQLAIYMGFAEIYLLGTDCSYSSNMKHHFKDYDHVDPTFLLAGDKMISAYKEAKKYADRHNIKIYNATRGGMLEVFDRVNLEDVILEDYKSMRLQ</sequence>
<dbReference type="AlphaFoldDB" id="A0AB94IKI7"/>
<feature type="transmembrane region" description="Helical" evidence="1">
    <location>
        <begin position="23"/>
        <end position="43"/>
    </location>
</feature>
<protein>
    <recommendedName>
        <fullName evidence="2">6-hydroxymethylpterin diphosphokinase MptE-like domain-containing protein</fullName>
    </recommendedName>
</protein>
<feature type="domain" description="6-hydroxymethylpterin diphosphokinase MptE-like" evidence="2">
    <location>
        <begin position="55"/>
        <end position="212"/>
    </location>
</feature>
<dbReference type="InterPro" id="IPR002826">
    <property type="entry name" value="MptE-like"/>
</dbReference>
<dbReference type="Proteomes" id="UP000018877">
    <property type="component" value="Unassembled WGS sequence"/>
</dbReference>
<evidence type="ECO:0000259" key="2">
    <source>
        <dbReference type="Pfam" id="PF01973"/>
    </source>
</evidence>
<comment type="caution">
    <text evidence="3">The sequence shown here is derived from an EMBL/GenBank/DDBJ whole genome shotgun (WGS) entry which is preliminary data.</text>
</comment>
<accession>A0AB94IKI7</accession>